<evidence type="ECO:0008006" key="4">
    <source>
        <dbReference type="Google" id="ProtNLM"/>
    </source>
</evidence>
<dbReference type="AlphaFoldDB" id="A0A0F5JTC5"/>
<dbReference type="PATRIC" id="fig|28092.6.peg.5963"/>
<keyword evidence="3" id="KW-1185">Reference proteome</keyword>
<dbReference type="OrthoDB" id="8639774at2"/>
<evidence type="ECO:0000313" key="2">
    <source>
        <dbReference type="EMBL" id="KKB61086.1"/>
    </source>
</evidence>
<dbReference type="InterPro" id="IPR023614">
    <property type="entry name" value="Porin_dom_sf"/>
</dbReference>
<name>A0A0F5JTC5_9BURK</name>
<protein>
    <recommendedName>
        <fullName evidence="4">Phenol degradation protein meta</fullName>
    </recommendedName>
</protein>
<dbReference type="Pfam" id="PF13557">
    <property type="entry name" value="Phenol_MetA_deg"/>
    <property type="match status" value="1"/>
</dbReference>
<evidence type="ECO:0000313" key="3">
    <source>
        <dbReference type="Proteomes" id="UP000033618"/>
    </source>
</evidence>
<dbReference type="STRING" id="28092.WM40_25255"/>
<organism evidence="2 3">
    <name type="scientific">Robbsia andropogonis</name>
    <dbReference type="NCBI Taxonomy" id="28092"/>
    <lineage>
        <taxon>Bacteria</taxon>
        <taxon>Pseudomonadati</taxon>
        <taxon>Pseudomonadota</taxon>
        <taxon>Betaproteobacteria</taxon>
        <taxon>Burkholderiales</taxon>
        <taxon>Burkholderiaceae</taxon>
        <taxon>Robbsia</taxon>
    </lineage>
</organism>
<dbReference type="InterPro" id="IPR025737">
    <property type="entry name" value="FApF"/>
</dbReference>
<evidence type="ECO:0000256" key="1">
    <source>
        <dbReference type="SAM" id="SignalP"/>
    </source>
</evidence>
<reference evidence="2 3" key="1">
    <citation type="submission" date="2015-03" db="EMBL/GenBank/DDBJ databases">
        <title>Draft Genome Sequence of Burkholderia andropogonis type strain ICMP2807, isolated from Sorghum bicolor.</title>
        <authorList>
            <person name="Lopes-Santos L."/>
            <person name="Castro D.B."/>
            <person name="Ottoboni L.M."/>
            <person name="Park D."/>
            <person name="Weirc B.S."/>
            <person name="Destefano S.A."/>
        </authorList>
    </citation>
    <scope>NUCLEOTIDE SEQUENCE [LARGE SCALE GENOMIC DNA]</scope>
    <source>
        <strain evidence="2 3">ICMP2807</strain>
    </source>
</reference>
<gene>
    <name evidence="2" type="ORF">WM40_25255</name>
</gene>
<comment type="caution">
    <text evidence="2">The sequence shown here is derived from an EMBL/GenBank/DDBJ whole genome shotgun (WGS) entry which is preliminary data.</text>
</comment>
<dbReference type="RefSeq" id="WP_046154370.1">
    <property type="nucleotide sequence ID" value="NZ_CADFGU010000004.1"/>
</dbReference>
<dbReference type="EMBL" id="LAQU01000075">
    <property type="protein sequence ID" value="KKB61086.1"/>
    <property type="molecule type" value="Genomic_DNA"/>
</dbReference>
<feature type="chain" id="PRO_5002490058" description="Phenol degradation protein meta" evidence="1">
    <location>
        <begin position="26"/>
        <end position="306"/>
    </location>
</feature>
<dbReference type="Proteomes" id="UP000033618">
    <property type="component" value="Unassembled WGS sequence"/>
</dbReference>
<dbReference type="Gene3D" id="2.40.160.10">
    <property type="entry name" value="Porin"/>
    <property type="match status" value="1"/>
</dbReference>
<sequence>MYRKTIRAIASCALLCTGFMQAAHAYEGGVAPYPAGAEVDYIAAMPPIPGLFVMQQFNESFSNGLYGNDGKKLPTSFHTSIFSETTRLLAAYPLTVLGAKVYSQLVVPVVSLHSTVQGYKTTQNGLANITVSPVILQWTIAQNLRIAAGVDLSLETGSYSPSKTSVASGYTSIQPVLSIRYDRPDSIDIGLSNRLLINEKNSDTNYKSGTGYTGQFHAGWHLGRWEVGAVGYYVNQFSNDEQNGVAVSGNGNRMRSIAVGPAISYNAGPVNISLNYQQGIYAANTSKSNNVWLNLAIPLWVLSGHH</sequence>
<dbReference type="SUPFAM" id="SSF56935">
    <property type="entry name" value="Porins"/>
    <property type="match status" value="1"/>
</dbReference>
<feature type="signal peptide" evidence="1">
    <location>
        <begin position="1"/>
        <end position="25"/>
    </location>
</feature>
<keyword evidence="1" id="KW-0732">Signal</keyword>
<proteinExistence type="predicted"/>
<accession>A0A0F5JTC5</accession>